<feature type="transmembrane region" description="Helical" evidence="5">
    <location>
        <begin position="138"/>
        <end position="158"/>
    </location>
</feature>
<dbReference type="InterPro" id="IPR020846">
    <property type="entry name" value="MFS_dom"/>
</dbReference>
<evidence type="ECO:0000259" key="6">
    <source>
        <dbReference type="PROSITE" id="PS50850"/>
    </source>
</evidence>
<dbReference type="PRINTS" id="PR01035">
    <property type="entry name" value="TCRTETA"/>
</dbReference>
<accession>A0ABT0RF30</accession>
<reference evidence="7" key="1">
    <citation type="submission" date="2022-05" db="EMBL/GenBank/DDBJ databases">
        <authorList>
            <person name="Jo J.-H."/>
            <person name="Im W.-T."/>
        </authorList>
    </citation>
    <scope>NUCLEOTIDE SEQUENCE</scope>
    <source>
        <strain evidence="7">RG327</strain>
    </source>
</reference>
<proteinExistence type="predicted"/>
<feature type="transmembrane region" description="Helical" evidence="5">
    <location>
        <begin position="289"/>
        <end position="308"/>
    </location>
</feature>
<sequence>MATAVRRQRNVGGMLVLLLGAAVFLNYVDRGAVGIAAPLLKSDLHLSPETYGIAFSAFFWVYAPIQLFAGWLCDRFSVYRLMSLGILVWAGSTLLTGFVGGFASLLVLRVMLGIGESISFPGSSKIIARHVPPESRGMANAFVAAGIALGPAVGTLAGGMIMAGFGWRVMFVTFGVLTLLWLLPWRSLVASLDTAAHEKTGRRVPVGALIGKWPLWSMSIAHAAGNYCFYFLLAWLPLYLVQSRGYSIAQMTLLATAGYSVQAVAAFSFGHLSDKWTRSGRSEGTMRRWMMVLSQAASAAAILALAFAQSTAMTAILLCIAGVATASLSLNLYAVAQMFSGREAAGTWVGVQNALGNLSGIVGPIVTGFIVAAAGYQMAFVVTAAVALFGAFWWLLAIPAIREVELD</sequence>
<evidence type="ECO:0000256" key="3">
    <source>
        <dbReference type="ARBA" id="ARBA00022989"/>
    </source>
</evidence>
<feature type="transmembrane region" description="Helical" evidence="5">
    <location>
        <begin position="165"/>
        <end position="183"/>
    </location>
</feature>
<dbReference type="EMBL" id="JAMGBC010000001">
    <property type="protein sequence ID" value="MCL6678846.1"/>
    <property type="molecule type" value="Genomic_DNA"/>
</dbReference>
<dbReference type="InterPro" id="IPR001958">
    <property type="entry name" value="Tet-R_TetA/multi-R_MdtG-like"/>
</dbReference>
<dbReference type="CDD" id="cd17319">
    <property type="entry name" value="MFS_ExuT_GudP_like"/>
    <property type="match status" value="1"/>
</dbReference>
<organism evidence="7 8">
    <name type="scientific">Sphingomonas anseongensis</name>
    <dbReference type="NCBI Taxonomy" id="2908207"/>
    <lineage>
        <taxon>Bacteria</taxon>
        <taxon>Pseudomonadati</taxon>
        <taxon>Pseudomonadota</taxon>
        <taxon>Alphaproteobacteria</taxon>
        <taxon>Sphingomonadales</taxon>
        <taxon>Sphingomonadaceae</taxon>
        <taxon>Sphingomonas</taxon>
    </lineage>
</organism>
<feature type="transmembrane region" description="Helical" evidence="5">
    <location>
        <begin position="248"/>
        <end position="269"/>
    </location>
</feature>
<dbReference type="PANTHER" id="PTHR11662:SF399">
    <property type="entry name" value="FI19708P1-RELATED"/>
    <property type="match status" value="1"/>
</dbReference>
<dbReference type="InterPro" id="IPR011701">
    <property type="entry name" value="MFS"/>
</dbReference>
<comment type="subcellular location">
    <subcellularLocation>
        <location evidence="1">Membrane</location>
        <topology evidence="1">Multi-pass membrane protein</topology>
    </subcellularLocation>
</comment>
<name>A0ABT0RF30_9SPHN</name>
<dbReference type="PANTHER" id="PTHR11662">
    <property type="entry name" value="SOLUTE CARRIER FAMILY 17"/>
    <property type="match status" value="1"/>
</dbReference>
<dbReference type="Pfam" id="PF07690">
    <property type="entry name" value="MFS_1"/>
    <property type="match status" value="1"/>
</dbReference>
<keyword evidence="4 5" id="KW-0472">Membrane</keyword>
<dbReference type="InterPro" id="IPR036259">
    <property type="entry name" value="MFS_trans_sf"/>
</dbReference>
<feature type="transmembrane region" description="Helical" evidence="5">
    <location>
        <begin position="380"/>
        <end position="401"/>
    </location>
</feature>
<keyword evidence="8" id="KW-1185">Reference proteome</keyword>
<comment type="caution">
    <text evidence="7">The sequence shown here is derived from an EMBL/GenBank/DDBJ whole genome shotgun (WGS) entry which is preliminary data.</text>
</comment>
<feature type="transmembrane region" description="Helical" evidence="5">
    <location>
        <begin position="315"/>
        <end position="334"/>
    </location>
</feature>
<dbReference type="SUPFAM" id="SSF103473">
    <property type="entry name" value="MFS general substrate transporter"/>
    <property type="match status" value="1"/>
</dbReference>
<dbReference type="RefSeq" id="WP_249867779.1">
    <property type="nucleotide sequence ID" value="NZ_JAMGBC010000001.1"/>
</dbReference>
<dbReference type="PROSITE" id="PS50850">
    <property type="entry name" value="MFS"/>
    <property type="match status" value="1"/>
</dbReference>
<dbReference type="InterPro" id="IPR050382">
    <property type="entry name" value="MFS_Na/Anion_cotransporter"/>
</dbReference>
<gene>
    <name evidence="7" type="ORF">LZ519_05875</name>
</gene>
<dbReference type="Proteomes" id="UP001165343">
    <property type="component" value="Unassembled WGS sequence"/>
</dbReference>
<protein>
    <submittedName>
        <fullName evidence="7">MFS transporter</fullName>
    </submittedName>
</protein>
<evidence type="ECO:0000313" key="8">
    <source>
        <dbReference type="Proteomes" id="UP001165343"/>
    </source>
</evidence>
<feature type="transmembrane region" description="Helical" evidence="5">
    <location>
        <begin position="220"/>
        <end position="241"/>
    </location>
</feature>
<feature type="transmembrane region" description="Helical" evidence="5">
    <location>
        <begin position="50"/>
        <end position="72"/>
    </location>
</feature>
<keyword evidence="2 5" id="KW-0812">Transmembrane</keyword>
<keyword evidence="3 5" id="KW-1133">Transmembrane helix</keyword>
<dbReference type="Gene3D" id="1.20.1250.20">
    <property type="entry name" value="MFS general substrate transporter like domains"/>
    <property type="match status" value="2"/>
</dbReference>
<evidence type="ECO:0000256" key="5">
    <source>
        <dbReference type="SAM" id="Phobius"/>
    </source>
</evidence>
<feature type="transmembrane region" description="Helical" evidence="5">
    <location>
        <begin position="354"/>
        <end position="373"/>
    </location>
</feature>
<evidence type="ECO:0000256" key="4">
    <source>
        <dbReference type="ARBA" id="ARBA00023136"/>
    </source>
</evidence>
<evidence type="ECO:0000313" key="7">
    <source>
        <dbReference type="EMBL" id="MCL6678846.1"/>
    </source>
</evidence>
<feature type="domain" description="Major facilitator superfamily (MFS) profile" evidence="6">
    <location>
        <begin position="15"/>
        <end position="402"/>
    </location>
</feature>
<evidence type="ECO:0000256" key="1">
    <source>
        <dbReference type="ARBA" id="ARBA00004141"/>
    </source>
</evidence>
<evidence type="ECO:0000256" key="2">
    <source>
        <dbReference type="ARBA" id="ARBA00022692"/>
    </source>
</evidence>
<feature type="transmembrane region" description="Helical" evidence="5">
    <location>
        <begin position="84"/>
        <end position="108"/>
    </location>
</feature>